<dbReference type="Proteomes" id="UP001560685">
    <property type="component" value="Unassembled WGS sequence"/>
</dbReference>
<comment type="caution">
    <text evidence="1">The sequence shown here is derived from an EMBL/GenBank/DDBJ whole genome shotgun (WGS) entry which is preliminary data.</text>
</comment>
<keyword evidence="2" id="KW-1185">Reference proteome</keyword>
<proteinExistence type="predicted"/>
<name>A0ABV3Z680_9PROT</name>
<accession>A0ABV3Z680</accession>
<sequence length="142" mass="15748">MALSQRDGQKDLIIHFKALLPAVLAPILRELIIVSRAYNLATHLVGVEFSIRRLLGPAILFYTRALVSPTQISFSNRNLYDAGCQHDACGSTPLLVASPHLFFLPGALFEWAVAQGVFCRHQHAIFEGFARRTLSAVQYSQV</sequence>
<protein>
    <submittedName>
        <fullName evidence="1">Uncharacterized protein</fullName>
    </submittedName>
</protein>
<reference evidence="1 2" key="1">
    <citation type="submission" date="2024-05" db="EMBL/GenBank/DDBJ databases">
        <title>Three bacterial strains, DH-69, EH-24, and ECK-19 isolated from coastal sediments.</title>
        <authorList>
            <person name="Ye Y.-Q."/>
            <person name="Du Z.-J."/>
        </authorList>
    </citation>
    <scope>NUCLEOTIDE SEQUENCE [LARGE SCALE GENOMIC DNA]</scope>
    <source>
        <strain evidence="1 2">ECK-19</strain>
    </source>
</reference>
<dbReference type="EMBL" id="JBEHZE010000001">
    <property type="protein sequence ID" value="MEX6632971.1"/>
    <property type="molecule type" value="Genomic_DNA"/>
</dbReference>
<evidence type="ECO:0000313" key="2">
    <source>
        <dbReference type="Proteomes" id="UP001560685"/>
    </source>
</evidence>
<dbReference type="RefSeq" id="WP_369312907.1">
    <property type="nucleotide sequence ID" value="NZ_JBEHZE010000001.1"/>
</dbReference>
<organism evidence="1 2">
    <name type="scientific">Hyphococcus lacteus</name>
    <dbReference type="NCBI Taxonomy" id="3143536"/>
    <lineage>
        <taxon>Bacteria</taxon>
        <taxon>Pseudomonadati</taxon>
        <taxon>Pseudomonadota</taxon>
        <taxon>Alphaproteobacteria</taxon>
        <taxon>Parvularculales</taxon>
        <taxon>Parvularculaceae</taxon>
        <taxon>Hyphococcus</taxon>
    </lineage>
</organism>
<gene>
    <name evidence="1" type="ORF">ABFZ84_05360</name>
</gene>
<evidence type="ECO:0000313" key="1">
    <source>
        <dbReference type="EMBL" id="MEX6632971.1"/>
    </source>
</evidence>